<name>A0A6C0LWW3_9ZZZZ</name>
<evidence type="ECO:0000313" key="1">
    <source>
        <dbReference type="EMBL" id="QHU33722.1"/>
    </source>
</evidence>
<reference evidence="1" key="1">
    <citation type="journal article" date="2020" name="Nature">
        <title>Giant virus diversity and host interactions through global metagenomics.</title>
        <authorList>
            <person name="Schulz F."/>
            <person name="Roux S."/>
            <person name="Paez-Espino D."/>
            <person name="Jungbluth S."/>
            <person name="Walsh D.A."/>
            <person name="Denef V.J."/>
            <person name="McMahon K.D."/>
            <person name="Konstantinidis K.T."/>
            <person name="Eloe-Fadrosh E.A."/>
            <person name="Kyrpides N.C."/>
            <person name="Woyke T."/>
        </authorList>
    </citation>
    <scope>NUCLEOTIDE SEQUENCE</scope>
    <source>
        <strain evidence="1">GVMAG-S-1016704-121</strain>
    </source>
</reference>
<dbReference type="EMBL" id="MN740561">
    <property type="protein sequence ID" value="QHU33722.1"/>
    <property type="molecule type" value="Genomic_DNA"/>
</dbReference>
<protein>
    <submittedName>
        <fullName evidence="1">Uncharacterized protein</fullName>
    </submittedName>
</protein>
<sequence>MQTDSGRWVPLSMENVVKPAFPHGATIDLSNCIINIQNYTVYTHVKIKRHKYGRETIITFLNKPGFTQAYKFPVRVMHVTNGDMYMETTMPPLNKTYDISRVTPDASWH</sequence>
<accession>A0A6C0LWW3</accession>
<dbReference type="AlphaFoldDB" id="A0A6C0LWW3"/>
<proteinExistence type="predicted"/>
<organism evidence="1">
    <name type="scientific">viral metagenome</name>
    <dbReference type="NCBI Taxonomy" id="1070528"/>
    <lineage>
        <taxon>unclassified sequences</taxon>
        <taxon>metagenomes</taxon>
        <taxon>organismal metagenomes</taxon>
    </lineage>
</organism>